<evidence type="ECO:0000313" key="4">
    <source>
        <dbReference type="Proteomes" id="UP000316080"/>
    </source>
</evidence>
<accession>A0A520KG03</accession>
<reference evidence="2 4" key="2">
    <citation type="journal article" date="2019" name="Nat. Microbiol.">
        <title>Wide diversity of methane and short-chain alkane metabolisms in uncultured archaea.</title>
        <authorList>
            <person name="Borrel G."/>
            <person name="Adam P.S."/>
            <person name="McKay L.J."/>
            <person name="Chen L.X."/>
            <person name="Sierra-Garcia I.N."/>
            <person name="Sieber C.M."/>
            <person name="Letourneur Q."/>
            <person name="Ghozlane A."/>
            <person name="Andersen G.L."/>
            <person name="Li W.J."/>
            <person name="Hallam S.J."/>
            <person name="Muyzer G."/>
            <person name="de Oliveira V.M."/>
            <person name="Inskeep W.P."/>
            <person name="Banfield J.F."/>
            <person name="Gribaldo S."/>
        </authorList>
    </citation>
    <scope>NUCLEOTIDE SEQUENCE [LARGE SCALE GENOMIC DNA]</scope>
    <source>
        <strain evidence="2">Verst-YHS</strain>
    </source>
</reference>
<dbReference type="Proteomes" id="UP000316080">
    <property type="component" value="Unassembled WGS sequence"/>
</dbReference>
<evidence type="ECO:0000313" key="2">
    <source>
        <dbReference type="EMBL" id="RZN56672.1"/>
    </source>
</evidence>
<gene>
    <name evidence="3" type="ORF">DSO09_06630</name>
    <name evidence="2" type="ORF">EF809_02315</name>
</gene>
<sequence>MYIGNYENYHFFIIPMIIKTNITDILQDGIVKTQVFNNELIAGYEHIIYAFKTTIRAWKEKRNIAKSLPMDLLLSVAATRQIKEALDKIGVKNEKCILIAFSEDKEKLDSFLKELSKYGIEDESLIKINNEKIKNLMNFFKINEKEFLISKKLYESEEIAIQSLVLEKIALFDLTR</sequence>
<comment type="caution">
    <text evidence="2">The sequence shown here is derived from an EMBL/GenBank/DDBJ whole genome shotgun (WGS) entry which is preliminary data.</text>
</comment>
<organism evidence="2 4">
    <name type="scientific">Thermoproteota archaeon</name>
    <dbReference type="NCBI Taxonomy" id="2056631"/>
    <lineage>
        <taxon>Archaea</taxon>
        <taxon>Thermoproteota</taxon>
    </lineage>
</organism>
<comment type="similarity">
    <text evidence="1">Belongs to the CGI121/TPRKB family.</text>
</comment>
<reference evidence="3 5" key="1">
    <citation type="journal article" date="2019" name="Nat. Microbiol.">
        <title>Expanding anaerobic alkane metabolism in the domain of Archaea.</title>
        <authorList>
            <person name="Wang Y."/>
            <person name="Wegener G."/>
            <person name="Hou J."/>
            <person name="Wang F."/>
            <person name="Xiao X."/>
        </authorList>
    </citation>
    <scope>NUCLEOTIDE SEQUENCE [LARGE SCALE GENOMIC DNA]</scope>
    <source>
        <strain evidence="3">WYZ-LMO11</strain>
    </source>
</reference>
<proteinExistence type="inferred from homology"/>
<dbReference type="NCBIfam" id="NF011465">
    <property type="entry name" value="PRK14886.1-1"/>
    <property type="match status" value="1"/>
</dbReference>
<protein>
    <recommendedName>
        <fullName evidence="6">Kinase binding protein CGI-121</fullName>
    </recommendedName>
</protein>
<dbReference type="Proteomes" id="UP000317265">
    <property type="component" value="Unassembled WGS sequence"/>
</dbReference>
<dbReference type="SUPFAM" id="SSF143870">
    <property type="entry name" value="PF0523-like"/>
    <property type="match status" value="1"/>
</dbReference>
<evidence type="ECO:0000313" key="3">
    <source>
        <dbReference type="EMBL" id="TDA37625.1"/>
    </source>
</evidence>
<evidence type="ECO:0000256" key="1">
    <source>
        <dbReference type="ARBA" id="ARBA00005546"/>
    </source>
</evidence>
<dbReference type="EMBL" id="QNVI01000067">
    <property type="protein sequence ID" value="TDA37625.1"/>
    <property type="molecule type" value="Genomic_DNA"/>
</dbReference>
<dbReference type="InterPro" id="IPR036504">
    <property type="entry name" value="CGI121/TPRKB_sf"/>
</dbReference>
<evidence type="ECO:0000313" key="5">
    <source>
        <dbReference type="Proteomes" id="UP000317265"/>
    </source>
</evidence>
<dbReference type="InterPro" id="IPR013926">
    <property type="entry name" value="CGI121/TPRKB"/>
</dbReference>
<dbReference type="Gene3D" id="3.30.2380.10">
    <property type="entry name" value="CGI121/TPRKB"/>
    <property type="match status" value="1"/>
</dbReference>
<dbReference type="AlphaFoldDB" id="A0A520KG03"/>
<name>A0A520KG03_9CREN</name>
<evidence type="ECO:0008006" key="6">
    <source>
        <dbReference type="Google" id="ProtNLM"/>
    </source>
</evidence>
<dbReference type="Pfam" id="PF08617">
    <property type="entry name" value="CGI-121"/>
    <property type="match status" value="1"/>
</dbReference>
<dbReference type="EMBL" id="RXIH01000019">
    <property type="protein sequence ID" value="RZN56672.1"/>
    <property type="molecule type" value="Genomic_DNA"/>
</dbReference>